<sequence>MTSETVTKRVVLVNGIPASGKSTLARALSRRFSLPVLTLDSLKEPFMSSFAPVDRQRNRQLGCAAYQAIWNIVAQSPADCVFLIDAWFGFQPKSVLEQGLKRAGVSEVLEVWMQIAPDAAVARYQSRLTQRMPGHPGAEYLPELRRLAEEAQPMALGPLLKVNASAIDEHAVGQWLAQHLRWAGYTASVEDETEEEQHATATLSASGRERRAL</sequence>
<evidence type="ECO:0000313" key="2">
    <source>
        <dbReference type="EMBL" id="BAK11277.1"/>
    </source>
</evidence>
<dbReference type="RefSeq" id="WP_014593683.1">
    <property type="nucleotide sequence ID" value="NC_017531.2"/>
</dbReference>
<gene>
    <name evidence="2" type="ordered locus">PAJ_1197</name>
</gene>
<organism evidence="2 3">
    <name type="scientific">Pantoea ananatis (strain AJ13355)</name>
    <dbReference type="NCBI Taxonomy" id="932677"/>
    <lineage>
        <taxon>Bacteria</taxon>
        <taxon>Pseudomonadati</taxon>
        <taxon>Pseudomonadota</taxon>
        <taxon>Gammaproteobacteria</taxon>
        <taxon>Enterobacterales</taxon>
        <taxon>Erwiniaceae</taxon>
        <taxon>Pantoea</taxon>
    </lineage>
</organism>
<dbReference type="HOGENOM" id="CLU_106286_0_0_6"/>
<protein>
    <submittedName>
        <fullName evidence="2">Glucokinase</fullName>
    </submittedName>
</protein>
<dbReference type="Proteomes" id="UP000006690">
    <property type="component" value="Chromosome"/>
</dbReference>
<proteinExistence type="predicted"/>
<reference evidence="3" key="1">
    <citation type="journal article" date="2012" name="Appl. Microbiol. Biotechnol.">
        <title>The complete genome sequence of Pantoea ananatis AJ13355, an organism with great biotechnological potential.</title>
        <authorList>
            <person name="Hara Y."/>
            <person name="Kadotani N."/>
            <person name="Izui H."/>
            <person name="Katashkina J.I."/>
            <person name="Kuvaeva T.M."/>
            <person name="Andreeva I.G."/>
            <person name="Golubeva L.I."/>
            <person name="Malko D.B."/>
            <person name="Makeev V.J."/>
            <person name="Mashko S.V."/>
            <person name="Kozlov Y.I."/>
        </authorList>
    </citation>
    <scope>NUCLEOTIDE SEQUENCE [LARGE SCALE GENOMIC DNA]</scope>
    <source>
        <strain evidence="3">AJ13355</strain>
    </source>
</reference>
<dbReference type="KEGG" id="paj:PAJ_1197"/>
<evidence type="ECO:0000256" key="1">
    <source>
        <dbReference type="SAM" id="MobiDB-lite"/>
    </source>
</evidence>
<dbReference type="SUPFAM" id="SSF52540">
    <property type="entry name" value="P-loop containing nucleoside triphosphate hydrolases"/>
    <property type="match status" value="1"/>
</dbReference>
<accession>A0A0H3L3A4</accession>
<evidence type="ECO:0000313" key="3">
    <source>
        <dbReference type="Proteomes" id="UP000006690"/>
    </source>
</evidence>
<name>A0A0H3L3A4_PANAA</name>
<feature type="region of interest" description="Disordered" evidence="1">
    <location>
        <begin position="190"/>
        <end position="213"/>
    </location>
</feature>
<dbReference type="EMBL" id="AP012032">
    <property type="protein sequence ID" value="BAK11277.1"/>
    <property type="molecule type" value="Genomic_DNA"/>
</dbReference>
<dbReference type="InterPro" id="IPR027417">
    <property type="entry name" value="P-loop_NTPase"/>
</dbReference>
<dbReference type="PATRIC" id="fig|932677.3.peg.1388"/>
<dbReference type="eggNOG" id="COG0645">
    <property type="taxonomic scope" value="Bacteria"/>
</dbReference>
<dbReference type="Gene3D" id="3.40.50.300">
    <property type="entry name" value="P-loop containing nucleotide triphosphate hydrolases"/>
    <property type="match status" value="1"/>
</dbReference>
<dbReference type="AlphaFoldDB" id="A0A0H3L3A4"/>
<dbReference type="OrthoDB" id="9810372at2"/>